<organism evidence="2 3">
    <name type="scientific">Gossypium darwinii</name>
    <name type="common">Darwin's cotton</name>
    <name type="synonym">Gossypium barbadense var. darwinii</name>
    <dbReference type="NCBI Taxonomy" id="34276"/>
    <lineage>
        <taxon>Eukaryota</taxon>
        <taxon>Viridiplantae</taxon>
        <taxon>Streptophyta</taxon>
        <taxon>Embryophyta</taxon>
        <taxon>Tracheophyta</taxon>
        <taxon>Spermatophyta</taxon>
        <taxon>Magnoliopsida</taxon>
        <taxon>eudicotyledons</taxon>
        <taxon>Gunneridae</taxon>
        <taxon>Pentapetalae</taxon>
        <taxon>rosids</taxon>
        <taxon>malvids</taxon>
        <taxon>Malvales</taxon>
        <taxon>Malvaceae</taxon>
        <taxon>Malvoideae</taxon>
        <taxon>Gossypium</taxon>
    </lineage>
</organism>
<evidence type="ECO:0000256" key="1">
    <source>
        <dbReference type="SAM" id="SignalP"/>
    </source>
</evidence>
<dbReference type="EMBL" id="CM017702">
    <property type="protein sequence ID" value="TYG80628.1"/>
    <property type="molecule type" value="Genomic_DNA"/>
</dbReference>
<name>A0A5D2DHR1_GOSDA</name>
<gene>
    <name evidence="2" type="ORF">ES288_D02G231700v1</name>
</gene>
<sequence>MGWSGRLRHLVVACWWGPANSYFNDCSARCWCVFRWLVMDEWRAHRFPISSLLLPPR</sequence>
<proteinExistence type="predicted"/>
<keyword evidence="1" id="KW-0732">Signal</keyword>
<protein>
    <submittedName>
        <fullName evidence="2">Uncharacterized protein</fullName>
    </submittedName>
</protein>
<accession>A0A5D2DHR1</accession>
<dbReference type="AlphaFoldDB" id="A0A5D2DHR1"/>
<reference evidence="2 3" key="1">
    <citation type="submission" date="2019-06" db="EMBL/GenBank/DDBJ databases">
        <title>WGS assembly of Gossypium darwinii.</title>
        <authorList>
            <person name="Chen Z.J."/>
            <person name="Sreedasyam A."/>
            <person name="Ando A."/>
            <person name="Song Q."/>
            <person name="De L."/>
            <person name="Hulse-Kemp A."/>
            <person name="Ding M."/>
            <person name="Ye W."/>
            <person name="Kirkbride R."/>
            <person name="Jenkins J."/>
            <person name="Plott C."/>
            <person name="Lovell J."/>
            <person name="Lin Y.-M."/>
            <person name="Vaughn R."/>
            <person name="Liu B."/>
            <person name="Li W."/>
            <person name="Simpson S."/>
            <person name="Scheffler B."/>
            <person name="Saski C."/>
            <person name="Grover C."/>
            <person name="Hu G."/>
            <person name="Conover J."/>
            <person name="Carlson J."/>
            <person name="Shu S."/>
            <person name="Boston L."/>
            <person name="Williams M."/>
            <person name="Peterson D."/>
            <person name="Mcgee K."/>
            <person name="Jones D."/>
            <person name="Wendel J."/>
            <person name="Stelly D."/>
            <person name="Grimwood J."/>
            <person name="Schmutz J."/>
        </authorList>
    </citation>
    <scope>NUCLEOTIDE SEQUENCE [LARGE SCALE GENOMIC DNA]</scope>
    <source>
        <strain evidence="2">1808015.09</strain>
    </source>
</reference>
<evidence type="ECO:0000313" key="2">
    <source>
        <dbReference type="EMBL" id="TYG80628.1"/>
    </source>
</evidence>
<evidence type="ECO:0000313" key="3">
    <source>
        <dbReference type="Proteomes" id="UP000323506"/>
    </source>
</evidence>
<feature type="signal peptide" evidence="1">
    <location>
        <begin position="1"/>
        <end position="21"/>
    </location>
</feature>
<keyword evidence="3" id="KW-1185">Reference proteome</keyword>
<dbReference type="Proteomes" id="UP000323506">
    <property type="component" value="Chromosome D02"/>
</dbReference>
<feature type="chain" id="PRO_5022908110" evidence="1">
    <location>
        <begin position="22"/>
        <end position="57"/>
    </location>
</feature>